<dbReference type="AlphaFoldDB" id="Q025V7"/>
<dbReference type="InterPro" id="IPR013154">
    <property type="entry name" value="ADH-like_N"/>
</dbReference>
<dbReference type="FunCoup" id="Q025V7">
    <property type="interactions" value="63"/>
</dbReference>
<dbReference type="SMART" id="SM00829">
    <property type="entry name" value="PKS_ER"/>
    <property type="match status" value="1"/>
</dbReference>
<keyword evidence="2 4" id="KW-0862">Zinc</keyword>
<dbReference type="Pfam" id="PF00107">
    <property type="entry name" value="ADH_zinc_N"/>
    <property type="match status" value="1"/>
</dbReference>
<organism evidence="6">
    <name type="scientific">Solibacter usitatus (strain Ellin6076)</name>
    <dbReference type="NCBI Taxonomy" id="234267"/>
    <lineage>
        <taxon>Bacteria</taxon>
        <taxon>Pseudomonadati</taxon>
        <taxon>Acidobacteriota</taxon>
        <taxon>Terriglobia</taxon>
        <taxon>Bryobacterales</taxon>
        <taxon>Solibacteraceae</taxon>
        <taxon>Candidatus Solibacter</taxon>
    </lineage>
</organism>
<evidence type="ECO:0000256" key="2">
    <source>
        <dbReference type="ARBA" id="ARBA00022833"/>
    </source>
</evidence>
<dbReference type="OrthoDB" id="9769198at2"/>
<dbReference type="SUPFAM" id="SSF51735">
    <property type="entry name" value="NAD(P)-binding Rossmann-fold domains"/>
    <property type="match status" value="1"/>
</dbReference>
<name>Q025V7_SOLUE</name>
<protein>
    <submittedName>
        <fullName evidence="6">Alcohol dehydrogenase GroES domain protein</fullName>
    </submittedName>
</protein>
<accession>Q025V7</accession>
<dbReference type="PANTHER" id="PTHR43401:SF2">
    <property type="entry name" value="L-THREONINE 3-DEHYDROGENASE"/>
    <property type="match status" value="1"/>
</dbReference>
<evidence type="ECO:0000256" key="4">
    <source>
        <dbReference type="RuleBase" id="RU361277"/>
    </source>
</evidence>
<sequence length="339" mass="36308">MRAAFFEGNRTLRVGDCAEVAPGAGQVQINVEFCGICGTDLHLFHGAMAHRLTLPHVMGHEMSGTLAAVGEGVAGWQAGDRVTVRPLDPCGTCPACRMGHSHICHNLKFIGIDTPGALQGMWTVPAHTLHRLPDSLSLREGAMVEPIAVACHDVRMSELQAGEFAVVIGGGPIGILIALVAKARGARVLQAEVNPFRLQLARDLGIDAVNPAETDLPALVNQHTAGAGADVVFEVSGSSAGCEMMTRLPRTRGRIVVVAIYAEPQKVDLFRFFWRELRLAGARVYEPEDFDGAIALAASGKLPLDRLITDVLPLSRLEEAMHRMERGGDCMKILVSCTD</sequence>
<evidence type="ECO:0000259" key="5">
    <source>
        <dbReference type="SMART" id="SM00829"/>
    </source>
</evidence>
<reference evidence="6" key="1">
    <citation type="submission" date="2006-10" db="EMBL/GenBank/DDBJ databases">
        <title>Complete sequence of Solibacter usitatus Ellin6076.</title>
        <authorList>
            <consortium name="US DOE Joint Genome Institute"/>
            <person name="Copeland A."/>
            <person name="Lucas S."/>
            <person name="Lapidus A."/>
            <person name="Barry K."/>
            <person name="Detter J.C."/>
            <person name="Glavina del Rio T."/>
            <person name="Hammon N."/>
            <person name="Israni S."/>
            <person name="Dalin E."/>
            <person name="Tice H."/>
            <person name="Pitluck S."/>
            <person name="Thompson L.S."/>
            <person name="Brettin T."/>
            <person name="Bruce D."/>
            <person name="Han C."/>
            <person name="Tapia R."/>
            <person name="Gilna P."/>
            <person name="Schmutz J."/>
            <person name="Larimer F."/>
            <person name="Land M."/>
            <person name="Hauser L."/>
            <person name="Kyrpides N."/>
            <person name="Mikhailova N."/>
            <person name="Janssen P.H."/>
            <person name="Kuske C.R."/>
            <person name="Richardson P."/>
        </authorList>
    </citation>
    <scope>NUCLEOTIDE SEQUENCE</scope>
    <source>
        <strain evidence="6">Ellin6076</strain>
    </source>
</reference>
<dbReference type="Gene3D" id="3.40.50.720">
    <property type="entry name" value="NAD(P)-binding Rossmann-like Domain"/>
    <property type="match status" value="1"/>
</dbReference>
<evidence type="ECO:0000313" key="6">
    <source>
        <dbReference type="EMBL" id="ABJ83212.1"/>
    </source>
</evidence>
<keyword evidence="1 4" id="KW-0479">Metal-binding</keyword>
<gene>
    <name evidence="6" type="ordered locus">Acid_2222</name>
</gene>
<dbReference type="STRING" id="234267.Acid_2222"/>
<dbReference type="InterPro" id="IPR020843">
    <property type="entry name" value="ER"/>
</dbReference>
<dbReference type="Gene3D" id="3.90.180.10">
    <property type="entry name" value="Medium-chain alcohol dehydrogenases, catalytic domain"/>
    <property type="match status" value="1"/>
</dbReference>
<dbReference type="PANTHER" id="PTHR43401">
    <property type="entry name" value="L-THREONINE 3-DEHYDROGENASE"/>
    <property type="match status" value="1"/>
</dbReference>
<dbReference type="EMBL" id="CP000473">
    <property type="protein sequence ID" value="ABJ83212.1"/>
    <property type="molecule type" value="Genomic_DNA"/>
</dbReference>
<dbReference type="GO" id="GO:0016616">
    <property type="term" value="F:oxidoreductase activity, acting on the CH-OH group of donors, NAD or NADP as acceptor"/>
    <property type="evidence" value="ECO:0007669"/>
    <property type="project" value="UniProtKB-ARBA"/>
</dbReference>
<dbReference type="KEGG" id="sus:Acid_2222"/>
<dbReference type="InterPro" id="IPR011032">
    <property type="entry name" value="GroES-like_sf"/>
</dbReference>
<dbReference type="GO" id="GO:0008270">
    <property type="term" value="F:zinc ion binding"/>
    <property type="evidence" value="ECO:0007669"/>
    <property type="project" value="InterPro"/>
</dbReference>
<feature type="domain" description="Enoyl reductase (ER)" evidence="5">
    <location>
        <begin position="8"/>
        <end position="335"/>
    </location>
</feature>
<keyword evidence="3" id="KW-0560">Oxidoreductase</keyword>
<dbReference type="InterPro" id="IPR013149">
    <property type="entry name" value="ADH-like_C"/>
</dbReference>
<comment type="similarity">
    <text evidence="4">Belongs to the zinc-containing alcohol dehydrogenase family.</text>
</comment>
<dbReference type="InterPro" id="IPR002328">
    <property type="entry name" value="ADH_Zn_CS"/>
</dbReference>
<dbReference type="InterPro" id="IPR036291">
    <property type="entry name" value="NAD(P)-bd_dom_sf"/>
</dbReference>
<evidence type="ECO:0000256" key="3">
    <source>
        <dbReference type="ARBA" id="ARBA00023002"/>
    </source>
</evidence>
<comment type="cofactor">
    <cofactor evidence="4">
        <name>Zn(2+)</name>
        <dbReference type="ChEBI" id="CHEBI:29105"/>
    </cofactor>
</comment>
<dbReference type="PROSITE" id="PS00059">
    <property type="entry name" value="ADH_ZINC"/>
    <property type="match status" value="1"/>
</dbReference>
<dbReference type="InterPro" id="IPR050129">
    <property type="entry name" value="Zn_alcohol_dh"/>
</dbReference>
<dbReference type="SUPFAM" id="SSF50129">
    <property type="entry name" value="GroES-like"/>
    <property type="match status" value="1"/>
</dbReference>
<evidence type="ECO:0000256" key="1">
    <source>
        <dbReference type="ARBA" id="ARBA00022723"/>
    </source>
</evidence>
<dbReference type="eggNOG" id="COG1063">
    <property type="taxonomic scope" value="Bacteria"/>
</dbReference>
<proteinExistence type="inferred from homology"/>
<dbReference type="Pfam" id="PF08240">
    <property type="entry name" value="ADH_N"/>
    <property type="match status" value="1"/>
</dbReference>
<dbReference type="InParanoid" id="Q025V7"/>
<dbReference type="HOGENOM" id="CLU_026673_11_0_0"/>